<dbReference type="OrthoDB" id="10587424at2759"/>
<feature type="transmembrane region" description="Helical" evidence="1">
    <location>
        <begin position="59"/>
        <end position="79"/>
    </location>
</feature>
<feature type="transmembrane region" description="Helical" evidence="1">
    <location>
        <begin position="91"/>
        <end position="113"/>
    </location>
</feature>
<keyword evidence="1" id="KW-1133">Transmembrane helix</keyword>
<dbReference type="KEGG" id="ptm:GSPATT00022854001"/>
<protein>
    <recommendedName>
        <fullName evidence="4">Transmembrane protein</fullName>
    </recommendedName>
</protein>
<evidence type="ECO:0000256" key="1">
    <source>
        <dbReference type="SAM" id="Phobius"/>
    </source>
</evidence>
<gene>
    <name evidence="2" type="ORF">GSPATT00022854001</name>
</gene>
<name>A0E314_PARTE</name>
<reference evidence="2 3" key="1">
    <citation type="journal article" date="2006" name="Nature">
        <title>Global trends of whole-genome duplications revealed by the ciliate Paramecium tetraurelia.</title>
        <authorList>
            <consortium name="Genoscope"/>
            <person name="Aury J.-M."/>
            <person name="Jaillon O."/>
            <person name="Duret L."/>
            <person name="Noel B."/>
            <person name="Jubin C."/>
            <person name="Porcel B.M."/>
            <person name="Segurens B."/>
            <person name="Daubin V."/>
            <person name="Anthouard V."/>
            <person name="Aiach N."/>
            <person name="Arnaiz O."/>
            <person name="Billaut A."/>
            <person name="Beisson J."/>
            <person name="Blanc I."/>
            <person name="Bouhouche K."/>
            <person name="Camara F."/>
            <person name="Duharcourt S."/>
            <person name="Guigo R."/>
            <person name="Gogendeau D."/>
            <person name="Katinka M."/>
            <person name="Keller A.-M."/>
            <person name="Kissmehl R."/>
            <person name="Klotz C."/>
            <person name="Koll F."/>
            <person name="Le Moue A."/>
            <person name="Lepere C."/>
            <person name="Malinsky S."/>
            <person name="Nowacki M."/>
            <person name="Nowak J.K."/>
            <person name="Plattner H."/>
            <person name="Poulain J."/>
            <person name="Ruiz F."/>
            <person name="Serrano V."/>
            <person name="Zagulski M."/>
            <person name="Dessen P."/>
            <person name="Betermier M."/>
            <person name="Weissenbach J."/>
            <person name="Scarpelli C."/>
            <person name="Schachter V."/>
            <person name="Sperling L."/>
            <person name="Meyer E."/>
            <person name="Cohen J."/>
            <person name="Wincker P."/>
        </authorList>
    </citation>
    <scope>NUCLEOTIDE SEQUENCE [LARGE SCALE GENOMIC DNA]</scope>
    <source>
        <strain evidence="2 3">Stock d4-2</strain>
    </source>
</reference>
<keyword evidence="1" id="KW-0472">Membrane</keyword>
<organism evidence="2 3">
    <name type="scientific">Paramecium tetraurelia</name>
    <dbReference type="NCBI Taxonomy" id="5888"/>
    <lineage>
        <taxon>Eukaryota</taxon>
        <taxon>Sar</taxon>
        <taxon>Alveolata</taxon>
        <taxon>Ciliophora</taxon>
        <taxon>Intramacronucleata</taxon>
        <taxon>Oligohymenophorea</taxon>
        <taxon>Peniculida</taxon>
        <taxon>Parameciidae</taxon>
        <taxon>Paramecium</taxon>
    </lineage>
</organism>
<dbReference type="HOGENOM" id="CLU_1411288_0_0_1"/>
<evidence type="ECO:0008006" key="4">
    <source>
        <dbReference type="Google" id="ProtNLM"/>
    </source>
</evidence>
<accession>A0E314</accession>
<dbReference type="EMBL" id="CT868656">
    <property type="protein sequence ID" value="CAK89681.1"/>
    <property type="molecule type" value="Genomic_DNA"/>
</dbReference>
<evidence type="ECO:0000313" key="3">
    <source>
        <dbReference type="Proteomes" id="UP000000600"/>
    </source>
</evidence>
<sequence length="193" mass="22921">MMYKGSSTLFKQKIQIISLVNYKDQQIKFSYRILEVISQINLLLTFNIVEFYFQSLNISLIFAFMIVNPIIIFILRIFYKIIETIYRFRKIPAIISSFILIILLILPNIILFIIHRTRLEAQSEIYLMVIIFLVNIVIQQTVIEAISIFGRISIYRLIASSLKQMKLNPLFHLMHFFVMHSSLEDIFDEFLKI</sequence>
<feature type="transmembrane region" description="Helical" evidence="1">
    <location>
        <begin position="33"/>
        <end position="53"/>
    </location>
</feature>
<dbReference type="AlphaFoldDB" id="A0E314"/>
<dbReference type="OMA" id="EIYLMVI"/>
<feature type="transmembrane region" description="Helical" evidence="1">
    <location>
        <begin position="125"/>
        <end position="146"/>
    </location>
</feature>
<evidence type="ECO:0000313" key="2">
    <source>
        <dbReference type="EMBL" id="CAK89681.1"/>
    </source>
</evidence>
<keyword evidence="3" id="KW-1185">Reference proteome</keyword>
<proteinExistence type="predicted"/>
<dbReference type="GeneID" id="5042870"/>
<dbReference type="Proteomes" id="UP000000600">
    <property type="component" value="Unassembled WGS sequence"/>
</dbReference>
<keyword evidence="1" id="KW-0812">Transmembrane</keyword>
<dbReference type="RefSeq" id="XP_001457078.1">
    <property type="nucleotide sequence ID" value="XM_001457041.2"/>
</dbReference>
<dbReference type="InParanoid" id="A0E314"/>